<comment type="caution">
    <text evidence="2">The sequence shown here is derived from an EMBL/GenBank/DDBJ whole genome shotgun (WGS) entry which is preliminary data.</text>
</comment>
<accession>A0AAD6VWJ0</accession>
<evidence type="ECO:0000313" key="3">
    <source>
        <dbReference type="Proteomes" id="UP001219525"/>
    </source>
</evidence>
<organism evidence="2 3">
    <name type="scientific">Mycena pura</name>
    <dbReference type="NCBI Taxonomy" id="153505"/>
    <lineage>
        <taxon>Eukaryota</taxon>
        <taxon>Fungi</taxon>
        <taxon>Dikarya</taxon>
        <taxon>Basidiomycota</taxon>
        <taxon>Agaricomycotina</taxon>
        <taxon>Agaricomycetes</taxon>
        <taxon>Agaricomycetidae</taxon>
        <taxon>Agaricales</taxon>
        <taxon>Marasmiineae</taxon>
        <taxon>Mycenaceae</taxon>
        <taxon>Mycena</taxon>
    </lineage>
</organism>
<reference evidence="2" key="1">
    <citation type="submission" date="2023-03" db="EMBL/GenBank/DDBJ databases">
        <title>Massive genome expansion in bonnet fungi (Mycena s.s.) driven by repeated elements and novel gene families across ecological guilds.</title>
        <authorList>
            <consortium name="Lawrence Berkeley National Laboratory"/>
            <person name="Harder C.B."/>
            <person name="Miyauchi S."/>
            <person name="Viragh M."/>
            <person name="Kuo A."/>
            <person name="Thoen E."/>
            <person name="Andreopoulos B."/>
            <person name="Lu D."/>
            <person name="Skrede I."/>
            <person name="Drula E."/>
            <person name="Henrissat B."/>
            <person name="Morin E."/>
            <person name="Kohler A."/>
            <person name="Barry K."/>
            <person name="LaButti K."/>
            <person name="Morin E."/>
            <person name="Salamov A."/>
            <person name="Lipzen A."/>
            <person name="Mereny Z."/>
            <person name="Hegedus B."/>
            <person name="Baldrian P."/>
            <person name="Stursova M."/>
            <person name="Weitz H."/>
            <person name="Taylor A."/>
            <person name="Grigoriev I.V."/>
            <person name="Nagy L.G."/>
            <person name="Martin F."/>
            <person name="Kauserud H."/>
        </authorList>
    </citation>
    <scope>NUCLEOTIDE SEQUENCE</scope>
    <source>
        <strain evidence="2">9144</strain>
    </source>
</reference>
<feature type="region of interest" description="Disordered" evidence="1">
    <location>
        <begin position="205"/>
        <end position="250"/>
    </location>
</feature>
<name>A0AAD6VWJ0_9AGAR</name>
<evidence type="ECO:0000256" key="1">
    <source>
        <dbReference type="SAM" id="MobiDB-lite"/>
    </source>
</evidence>
<sequence>MSSEESYPYCADHTGTTLPARSVDPVHGYYRLPTRGNPEHQHSPDGSAQLLPCVDADVHMRDVNNDNDDDVDDDVNAKTVPNTIYPTPRPTSSSVPAVSPAYAATDYAALLPDEKTNIMHSLIQRGRLHGTALRELVKLHEGVSPRGANGKKTKTAQEMVAHFLEHRCTDICLVGIKLAQAGGLNTACISDESLSSSATFLKLRTKTRGPYNKRKRQSGTDDSNTSKRQKIGPPQDVLHIPSPTQANDAPEYDPFRILTWEEKAQIMNEYKCATSKQALLRVDWIYRCWRQPSPGSETYAVNRKSAHLTRLPSSMAHMFCVRPVDEKSPTPDSIASLSAVTPTVSEPDLVLTNYEILHFWKSSASPAREQLDACSS</sequence>
<dbReference type="AlphaFoldDB" id="A0AAD6VWJ0"/>
<dbReference type="Proteomes" id="UP001219525">
    <property type="component" value="Unassembled WGS sequence"/>
</dbReference>
<gene>
    <name evidence="2" type="ORF">GGX14DRAFT_559766</name>
</gene>
<proteinExistence type="predicted"/>
<evidence type="ECO:0000313" key="2">
    <source>
        <dbReference type="EMBL" id="KAJ7219943.1"/>
    </source>
</evidence>
<feature type="region of interest" description="Disordered" evidence="1">
    <location>
        <begin position="65"/>
        <end position="97"/>
    </location>
</feature>
<dbReference type="EMBL" id="JARJCW010000010">
    <property type="protein sequence ID" value="KAJ7219943.1"/>
    <property type="molecule type" value="Genomic_DNA"/>
</dbReference>
<keyword evidence="3" id="KW-1185">Reference proteome</keyword>
<feature type="compositionally biased region" description="Acidic residues" evidence="1">
    <location>
        <begin position="65"/>
        <end position="74"/>
    </location>
</feature>
<protein>
    <submittedName>
        <fullName evidence="2">Uncharacterized protein</fullName>
    </submittedName>
</protein>
<feature type="compositionally biased region" description="Basic residues" evidence="1">
    <location>
        <begin position="205"/>
        <end position="217"/>
    </location>
</feature>